<evidence type="ECO:0000313" key="1">
    <source>
        <dbReference type="EMBL" id="MBB2147962.1"/>
    </source>
</evidence>
<dbReference type="Pfam" id="PF06841">
    <property type="entry name" value="Phage_T4_gp19"/>
    <property type="match status" value="1"/>
</dbReference>
<proteinExistence type="predicted"/>
<accession>A0ABR6ERT7</accession>
<dbReference type="InterPro" id="IPR011747">
    <property type="entry name" value="CHP02241"/>
</dbReference>
<dbReference type="PANTHER" id="PTHR38009">
    <property type="entry name" value="CONSERVED HYPOTHETICAL PHAGE TAIL PROTEIN"/>
    <property type="match status" value="1"/>
</dbReference>
<sequence length="147" mass="16797">MFTYFPPVAFKFHVFVDDMDGDKEGSFQEVVGLNVKLETEDIQEGGENRFIHKFPKAPKFPNLILKRGMLIGSPLMEWAYSSIGRFSFKPKTILVTLLDQHQVPLLGWNVINAIPVGLQLSDLKAEENKIMVESIELAYDYFEKISL</sequence>
<keyword evidence="2" id="KW-1185">Reference proteome</keyword>
<evidence type="ECO:0000313" key="2">
    <source>
        <dbReference type="Proteomes" id="UP000636110"/>
    </source>
</evidence>
<dbReference type="InterPro" id="IPR010667">
    <property type="entry name" value="Phage_T4_Gp19"/>
</dbReference>
<dbReference type="RefSeq" id="WP_182953434.1">
    <property type="nucleotide sequence ID" value="NZ_WNXC01000001.1"/>
</dbReference>
<protein>
    <submittedName>
        <fullName evidence="1">Phage tail protein</fullName>
    </submittedName>
</protein>
<dbReference type="PANTHER" id="PTHR38009:SF1">
    <property type="entry name" value="CONSERVED HYPOTHETICAL PHAGE TAIL PROTEIN"/>
    <property type="match status" value="1"/>
</dbReference>
<gene>
    <name evidence="1" type="ORF">GM920_03455</name>
</gene>
<dbReference type="Proteomes" id="UP000636110">
    <property type="component" value="Unassembled WGS sequence"/>
</dbReference>
<dbReference type="NCBIfam" id="TIGR02241">
    <property type="entry name" value="conserved hypothetical phage tail region protein"/>
    <property type="match status" value="1"/>
</dbReference>
<comment type="caution">
    <text evidence="1">The sequence shown here is derived from an EMBL/GenBank/DDBJ whole genome shotgun (WGS) entry which is preliminary data.</text>
</comment>
<organism evidence="1 2">
    <name type="scientific">Pedobacter gandavensis</name>
    <dbReference type="NCBI Taxonomy" id="2679963"/>
    <lineage>
        <taxon>Bacteria</taxon>
        <taxon>Pseudomonadati</taxon>
        <taxon>Bacteroidota</taxon>
        <taxon>Sphingobacteriia</taxon>
        <taxon>Sphingobacteriales</taxon>
        <taxon>Sphingobacteriaceae</taxon>
        <taxon>Pedobacter</taxon>
    </lineage>
</organism>
<name>A0ABR6ERT7_9SPHI</name>
<reference evidence="1 2" key="1">
    <citation type="submission" date="2019-11" db="EMBL/GenBank/DDBJ databases">
        <title>Description of Pedobacter sp. LMG 31462T.</title>
        <authorList>
            <person name="Carlier A."/>
            <person name="Qi S."/>
            <person name="Vandamme P."/>
        </authorList>
    </citation>
    <scope>NUCLEOTIDE SEQUENCE [LARGE SCALE GENOMIC DNA]</scope>
    <source>
        <strain evidence="1 2">LMG 31462</strain>
    </source>
</reference>
<dbReference type="EMBL" id="WNXC01000001">
    <property type="protein sequence ID" value="MBB2147962.1"/>
    <property type="molecule type" value="Genomic_DNA"/>
</dbReference>